<gene>
    <name evidence="2" type="ORF">SAMN05880501_106248</name>
</gene>
<name>A0A285SY12_9BACL</name>
<dbReference type="OrthoDB" id="2969457at2"/>
<keyword evidence="1" id="KW-0175">Coiled coil</keyword>
<protein>
    <submittedName>
        <fullName evidence="2">Uncharacterized protein</fullName>
    </submittedName>
</protein>
<dbReference type="Gene3D" id="3.90.20.10">
    <property type="match status" value="1"/>
</dbReference>
<proteinExistence type="predicted"/>
<keyword evidence="3" id="KW-1185">Reference proteome</keyword>
<sequence length="106" mass="12621">MGQFELQEILKALNQFSTKIEARFDSLDTRMDRLEDRIDGLESRMDQLENRIEQLENKMEKRFERLEKKFDGLSVTLAETQETIDFLLSKNLQHEKKLRNLTSNEA</sequence>
<reference evidence="3" key="1">
    <citation type="submission" date="2017-08" db="EMBL/GenBank/DDBJ databases">
        <authorList>
            <person name="Varghese N."/>
            <person name="Submissions S."/>
        </authorList>
    </citation>
    <scope>NUCLEOTIDE SEQUENCE [LARGE SCALE GENOMIC DNA]</scope>
    <source>
        <strain evidence="3">JC22</strain>
    </source>
</reference>
<feature type="coiled-coil region" evidence="1">
    <location>
        <begin position="17"/>
        <end position="104"/>
    </location>
</feature>
<dbReference type="RefSeq" id="WP_097073728.1">
    <property type="nucleotide sequence ID" value="NZ_OBMQ01000006.1"/>
</dbReference>
<evidence type="ECO:0000313" key="2">
    <source>
        <dbReference type="EMBL" id="SOC11690.1"/>
    </source>
</evidence>
<dbReference type="AlphaFoldDB" id="A0A285SY12"/>
<evidence type="ECO:0000313" key="3">
    <source>
        <dbReference type="Proteomes" id="UP000219636"/>
    </source>
</evidence>
<dbReference type="EMBL" id="OBMQ01000006">
    <property type="protein sequence ID" value="SOC11690.1"/>
    <property type="molecule type" value="Genomic_DNA"/>
</dbReference>
<dbReference type="Proteomes" id="UP000219636">
    <property type="component" value="Unassembled WGS sequence"/>
</dbReference>
<organism evidence="2 3">
    <name type="scientific">Ureibacillus xyleni</name>
    <dbReference type="NCBI Taxonomy" id="614648"/>
    <lineage>
        <taxon>Bacteria</taxon>
        <taxon>Bacillati</taxon>
        <taxon>Bacillota</taxon>
        <taxon>Bacilli</taxon>
        <taxon>Bacillales</taxon>
        <taxon>Caryophanaceae</taxon>
        <taxon>Ureibacillus</taxon>
    </lineage>
</organism>
<accession>A0A285SY12</accession>
<evidence type="ECO:0000256" key="1">
    <source>
        <dbReference type="SAM" id="Coils"/>
    </source>
</evidence>
<dbReference type="Gene3D" id="1.20.5.110">
    <property type="match status" value="1"/>
</dbReference>
<dbReference type="SUPFAM" id="SSF57997">
    <property type="entry name" value="Tropomyosin"/>
    <property type="match status" value="1"/>
</dbReference>